<dbReference type="GO" id="GO:0030254">
    <property type="term" value="P:protein secretion by the type III secretion system"/>
    <property type="evidence" value="ECO:0007669"/>
    <property type="project" value="InterPro"/>
</dbReference>
<comment type="similarity">
    <text evidence="1">Belongs to the FliN/MopA/SpaO family.</text>
</comment>
<reference evidence="3 5" key="1">
    <citation type="journal article" date="2020" name="Microorganisms">
        <title>Reliable Identification of Environmental Pseudomonas Isolates Using the rpoD Gene.</title>
        <authorList>
            <consortium name="The Broad Institute Genome Sequencing Platform"/>
            <person name="Girard L."/>
            <person name="Lood C."/>
            <person name="Rokni-Zadeh H."/>
            <person name="van Noort V."/>
            <person name="Lavigne R."/>
            <person name="De Mot R."/>
        </authorList>
    </citation>
    <scope>NUCLEOTIDE SEQUENCE</scope>
    <source>
        <strain evidence="3 5">SWRI102</strain>
    </source>
</reference>
<reference evidence="3" key="2">
    <citation type="submission" date="2020-07" db="EMBL/GenBank/DDBJ databases">
        <authorList>
            <person name="Lood C."/>
            <person name="Girard L."/>
        </authorList>
    </citation>
    <scope>NUCLEOTIDE SEQUENCE</scope>
    <source>
        <strain evidence="3">SWRI102</strain>
    </source>
</reference>
<dbReference type="PANTHER" id="PTHR30034">
    <property type="entry name" value="FLAGELLAR MOTOR SWITCH PROTEIN FLIM"/>
    <property type="match status" value="1"/>
</dbReference>
<dbReference type="EMBL" id="JABWQX010000001">
    <property type="protein sequence ID" value="MBC3394084.1"/>
    <property type="molecule type" value="Genomic_DNA"/>
</dbReference>
<reference evidence="4" key="3">
    <citation type="submission" date="2021-06" db="EMBL/GenBank/DDBJ databases">
        <title>Updating the genus Pseudomonas: Description of 43 new species and partition of the Pseudomonas putida group.</title>
        <authorList>
            <person name="Girard L."/>
            <person name="Lood C."/>
            <person name="Vandamme P."/>
            <person name="Rokni-Zadeh H."/>
            <person name="Van Noort V."/>
            <person name="Hofte M."/>
            <person name="Lavigne R."/>
            <person name="De Mot R."/>
        </authorList>
    </citation>
    <scope>NUCLEOTIDE SEQUENCE</scope>
    <source>
        <strain evidence="4">SWRI102</strain>
    </source>
</reference>
<dbReference type="Gene3D" id="2.30.330.10">
    <property type="entry name" value="SpoA-like"/>
    <property type="match status" value="2"/>
</dbReference>
<evidence type="ECO:0000313" key="4">
    <source>
        <dbReference type="EMBL" id="MBV4551538.1"/>
    </source>
</evidence>
<evidence type="ECO:0000256" key="1">
    <source>
        <dbReference type="ARBA" id="ARBA00009226"/>
    </source>
</evidence>
<comment type="caution">
    <text evidence="3">The sequence shown here is derived from an EMBL/GenBank/DDBJ whole genome shotgun (WGS) entry which is preliminary data.</text>
</comment>
<dbReference type="GO" id="GO:0071978">
    <property type="term" value="P:bacterial-type flagellum-dependent swarming motility"/>
    <property type="evidence" value="ECO:0007669"/>
    <property type="project" value="TreeGrafter"/>
</dbReference>
<evidence type="ECO:0000313" key="3">
    <source>
        <dbReference type="EMBL" id="MBC3394084.1"/>
    </source>
</evidence>
<sequence>MTCRERECLAPEPGTDTALSGLPIYDPQWLTLHNRLHRHRAPWQGHCADQPVSVLLAGVTAPLEPLLDIHLSLGNHPLVLQLPTPALEVLGLANYPLEHLQRLPGVLLLELALLSLIEPLEQLTGQSLRVVEPGDMADSPPVLSLMLQVQVAQHSLWAVPLHMSADAARLIAKLLDQYAAPATQSLAALCLPLAVEGGETWLSVAELRSLRPGDVLMLEDWPEAQVRLALGAHLQARAERDGDTLKLLEQPTAVNSLKEHPMSVTTVGSDLDTALDTTLDDLPLKLVCQVGSVDLSLAQLRELGAGSLVQLAPQLHAGVDLMVNGRRVGQGQLVKIGDGLGVRLLSFCTP</sequence>
<gene>
    <name evidence="3" type="primary">sctQ</name>
    <name evidence="4" type="ORF">HU742_010380</name>
    <name evidence="3" type="ORF">HU742_02635</name>
</gene>
<organism evidence="3">
    <name type="scientific">Pseudomonas marvdashtae</name>
    <dbReference type="NCBI Taxonomy" id="2745500"/>
    <lineage>
        <taxon>Bacteria</taxon>
        <taxon>Pseudomonadati</taxon>
        <taxon>Pseudomonadota</taxon>
        <taxon>Gammaproteobacteria</taxon>
        <taxon>Pseudomonadales</taxon>
        <taxon>Pseudomonadaceae</taxon>
        <taxon>Pseudomonas</taxon>
    </lineage>
</organism>
<dbReference type="SUPFAM" id="SSF101801">
    <property type="entry name" value="Surface presentation of antigens (SPOA)"/>
    <property type="match status" value="2"/>
</dbReference>
<proteinExistence type="inferred from homology"/>
<dbReference type="InterPro" id="IPR001543">
    <property type="entry name" value="FliN-like_C"/>
</dbReference>
<dbReference type="GO" id="GO:0003774">
    <property type="term" value="F:cytoskeletal motor activity"/>
    <property type="evidence" value="ECO:0007669"/>
    <property type="project" value="InterPro"/>
</dbReference>
<name>A0A923FJT5_9PSED</name>
<dbReference type="InterPro" id="IPR001172">
    <property type="entry name" value="FliN_T3SS_HrcQb"/>
</dbReference>
<dbReference type="Proteomes" id="UP000659438">
    <property type="component" value="Unassembled WGS sequence"/>
</dbReference>
<dbReference type="Pfam" id="PF01052">
    <property type="entry name" value="FliMN_C"/>
    <property type="match status" value="1"/>
</dbReference>
<feature type="domain" description="Flagellar motor switch protein FliN-like C-terminal" evidence="2">
    <location>
        <begin position="279"/>
        <end position="345"/>
    </location>
</feature>
<dbReference type="PANTHER" id="PTHR30034:SF6">
    <property type="entry name" value="YOP PROTEINS TRANSLOCATION PROTEIN Q"/>
    <property type="match status" value="1"/>
</dbReference>
<dbReference type="GO" id="GO:0009425">
    <property type="term" value="C:bacterial-type flagellum basal body"/>
    <property type="evidence" value="ECO:0007669"/>
    <property type="project" value="InterPro"/>
</dbReference>
<dbReference type="RefSeq" id="WP_186642426.1">
    <property type="nucleotide sequence ID" value="NZ_JABWQX020000001.1"/>
</dbReference>
<evidence type="ECO:0000259" key="2">
    <source>
        <dbReference type="Pfam" id="PF01052"/>
    </source>
</evidence>
<protein>
    <submittedName>
        <fullName evidence="3">Type III secretion system cytoplasmic ring protein SctQ</fullName>
    </submittedName>
</protein>
<dbReference type="InterPro" id="IPR013385">
    <property type="entry name" value="T3SS_SpaO/YscQ/SpaO"/>
</dbReference>
<keyword evidence="5" id="KW-1185">Reference proteome</keyword>
<dbReference type="NCBIfam" id="TIGR02551">
    <property type="entry name" value="SpaO_YscQ"/>
    <property type="match status" value="1"/>
</dbReference>
<dbReference type="EMBL" id="JABWQX020000001">
    <property type="protein sequence ID" value="MBV4551538.1"/>
    <property type="molecule type" value="Genomic_DNA"/>
</dbReference>
<evidence type="ECO:0000313" key="5">
    <source>
        <dbReference type="Proteomes" id="UP000659438"/>
    </source>
</evidence>
<dbReference type="PRINTS" id="PR00956">
    <property type="entry name" value="FLGMOTORFLIN"/>
</dbReference>
<dbReference type="GO" id="GO:0050918">
    <property type="term" value="P:positive chemotaxis"/>
    <property type="evidence" value="ECO:0007669"/>
    <property type="project" value="TreeGrafter"/>
</dbReference>
<dbReference type="InterPro" id="IPR036429">
    <property type="entry name" value="SpoA-like_sf"/>
</dbReference>
<accession>A0A923FJT5</accession>
<dbReference type="AlphaFoldDB" id="A0A923FJT5"/>